<dbReference type="OrthoDB" id="9808310at2"/>
<dbReference type="SUPFAM" id="SSF69118">
    <property type="entry name" value="AhpD-like"/>
    <property type="match status" value="1"/>
</dbReference>
<gene>
    <name evidence="2" type="ORF">E5163_11545</name>
</gene>
<dbReference type="RefSeq" id="WP_135996290.1">
    <property type="nucleotide sequence ID" value="NZ_CP071057.1"/>
</dbReference>
<protein>
    <submittedName>
        <fullName evidence="2">Carboxymuconolactone decarboxylase family protein</fullName>
    </submittedName>
</protein>
<keyword evidence="3" id="KW-1185">Reference proteome</keyword>
<evidence type="ECO:0000313" key="3">
    <source>
        <dbReference type="Proteomes" id="UP000308054"/>
    </source>
</evidence>
<proteinExistence type="predicted"/>
<dbReference type="GO" id="GO:0051920">
    <property type="term" value="F:peroxiredoxin activity"/>
    <property type="evidence" value="ECO:0007669"/>
    <property type="project" value="InterPro"/>
</dbReference>
<feature type="domain" description="Carboxymuconolactone decarboxylase-like" evidence="1">
    <location>
        <begin position="48"/>
        <end position="102"/>
    </location>
</feature>
<dbReference type="PANTHER" id="PTHR35446:SF3">
    <property type="entry name" value="CMD DOMAIN-CONTAINING PROTEIN"/>
    <property type="match status" value="1"/>
</dbReference>
<organism evidence="2 3">
    <name type="scientific">Marinicauda algicola</name>
    <dbReference type="NCBI Taxonomy" id="2029849"/>
    <lineage>
        <taxon>Bacteria</taxon>
        <taxon>Pseudomonadati</taxon>
        <taxon>Pseudomonadota</taxon>
        <taxon>Alphaproteobacteria</taxon>
        <taxon>Maricaulales</taxon>
        <taxon>Maricaulaceae</taxon>
        <taxon>Marinicauda</taxon>
    </lineage>
</organism>
<name>A0A4S2GZA4_9PROT</name>
<comment type="caution">
    <text evidence="2">The sequence shown here is derived from an EMBL/GenBank/DDBJ whole genome shotgun (WGS) entry which is preliminary data.</text>
</comment>
<accession>A0A4S2GZA4</accession>
<dbReference type="InterPro" id="IPR003779">
    <property type="entry name" value="CMD-like"/>
</dbReference>
<dbReference type="NCBIfam" id="TIGR00778">
    <property type="entry name" value="ahpD_dom"/>
    <property type="match status" value="1"/>
</dbReference>
<dbReference type="InterPro" id="IPR004675">
    <property type="entry name" value="AhpD_core"/>
</dbReference>
<dbReference type="AlphaFoldDB" id="A0A4S2GZA4"/>
<dbReference type="PANTHER" id="PTHR35446">
    <property type="entry name" value="SI:CH211-175M2.5"/>
    <property type="match status" value="1"/>
</dbReference>
<sequence length="185" mass="20328">MVKFEVYTESNAPADARETLEEAREAFGFVPNLLGVLAESPAAVEAYTTLNRIYEDSGLDDEERQIVLLAISYENACHYCMAAHTATGKQAGLDEETLEALREGGPLPDAKQNALAEFARKVVRQRGELSGEDVDAFLEAGYLRKHVFDVLLGNAIKTLSNYANHIAGTPVDDRFESFEWSKPAA</sequence>
<dbReference type="Gene3D" id="1.20.1290.10">
    <property type="entry name" value="AhpD-like"/>
    <property type="match status" value="1"/>
</dbReference>
<evidence type="ECO:0000259" key="1">
    <source>
        <dbReference type="Pfam" id="PF02627"/>
    </source>
</evidence>
<dbReference type="InterPro" id="IPR029032">
    <property type="entry name" value="AhpD-like"/>
</dbReference>
<reference evidence="2 3" key="1">
    <citation type="journal article" date="2017" name="Int. J. Syst. Evol. Microbiol.">
        <title>Marinicauda algicola sp. nov., isolated from a marine red alga Rhodosorus marinus.</title>
        <authorList>
            <person name="Jeong S.E."/>
            <person name="Jeon S.H."/>
            <person name="Chun B.H."/>
            <person name="Kim D.W."/>
            <person name="Jeon C.O."/>
        </authorList>
    </citation>
    <scope>NUCLEOTIDE SEQUENCE [LARGE SCALE GENOMIC DNA]</scope>
    <source>
        <strain evidence="2 3">JCM 31718</strain>
    </source>
</reference>
<dbReference type="EMBL" id="SRXW01000003">
    <property type="protein sequence ID" value="TGY88444.1"/>
    <property type="molecule type" value="Genomic_DNA"/>
</dbReference>
<dbReference type="Pfam" id="PF02627">
    <property type="entry name" value="CMD"/>
    <property type="match status" value="1"/>
</dbReference>
<evidence type="ECO:0000313" key="2">
    <source>
        <dbReference type="EMBL" id="TGY88444.1"/>
    </source>
</evidence>
<dbReference type="Proteomes" id="UP000308054">
    <property type="component" value="Unassembled WGS sequence"/>
</dbReference>